<dbReference type="EC" id="3.4.16.-" evidence="4"/>
<evidence type="ECO:0000256" key="2">
    <source>
        <dbReference type="ARBA" id="ARBA00009431"/>
    </source>
</evidence>
<dbReference type="InterPro" id="IPR018202">
    <property type="entry name" value="Ser_caboxypep_ser_AS"/>
</dbReference>
<dbReference type="PANTHER" id="PTHR11802:SF454">
    <property type="entry name" value="SERINE CARBOXYPEPTIDASE-LIKE 50"/>
    <property type="match status" value="1"/>
</dbReference>
<evidence type="ECO:0000313" key="6">
    <source>
        <dbReference type="Proteomes" id="UP001157006"/>
    </source>
</evidence>
<dbReference type="InterPro" id="IPR001563">
    <property type="entry name" value="Peptidase_S10"/>
</dbReference>
<dbReference type="PRINTS" id="PR00724">
    <property type="entry name" value="CRBOXYPTASEC"/>
</dbReference>
<dbReference type="GO" id="GO:0005576">
    <property type="term" value="C:extracellular region"/>
    <property type="evidence" value="ECO:0007669"/>
    <property type="project" value="UniProtKB-SubCell"/>
</dbReference>
<keyword evidence="4" id="KW-0732">Signal</keyword>
<dbReference type="Gene3D" id="3.40.50.1820">
    <property type="entry name" value="alpha/beta hydrolase"/>
    <property type="match status" value="1"/>
</dbReference>
<organism evidence="5 6">
    <name type="scientific">Vicia faba</name>
    <name type="common">Broad bean</name>
    <name type="synonym">Faba vulgaris</name>
    <dbReference type="NCBI Taxonomy" id="3906"/>
    <lineage>
        <taxon>Eukaryota</taxon>
        <taxon>Viridiplantae</taxon>
        <taxon>Streptophyta</taxon>
        <taxon>Embryophyta</taxon>
        <taxon>Tracheophyta</taxon>
        <taxon>Spermatophyta</taxon>
        <taxon>Magnoliopsida</taxon>
        <taxon>eudicotyledons</taxon>
        <taxon>Gunneridae</taxon>
        <taxon>Pentapetalae</taxon>
        <taxon>rosids</taxon>
        <taxon>fabids</taxon>
        <taxon>Fabales</taxon>
        <taxon>Fabaceae</taxon>
        <taxon>Papilionoideae</taxon>
        <taxon>50 kb inversion clade</taxon>
        <taxon>NPAAA clade</taxon>
        <taxon>Hologalegina</taxon>
        <taxon>IRL clade</taxon>
        <taxon>Fabeae</taxon>
        <taxon>Vicia</taxon>
    </lineage>
</organism>
<dbReference type="PANTHER" id="PTHR11802">
    <property type="entry name" value="SERINE PROTEASE FAMILY S10 SERINE CARBOXYPEPTIDASE"/>
    <property type="match status" value="1"/>
</dbReference>
<dbReference type="Pfam" id="PF00450">
    <property type="entry name" value="Peptidase_S10"/>
    <property type="match status" value="1"/>
</dbReference>
<proteinExistence type="inferred from homology"/>
<dbReference type="GO" id="GO:0004185">
    <property type="term" value="F:serine-type carboxypeptidase activity"/>
    <property type="evidence" value="ECO:0007669"/>
    <property type="project" value="UniProtKB-UniRule"/>
</dbReference>
<keyword evidence="4" id="KW-0378">Hydrolase</keyword>
<dbReference type="EMBL" id="OX451741">
    <property type="protein sequence ID" value="CAI8616735.1"/>
    <property type="molecule type" value="Genomic_DNA"/>
</dbReference>
<sequence length="445" mass="49839">MEKYSTTLVFFLCFSFSHSTTSFPKQALPTKSGYLPVSSYSNSSIFYTFYEAQNSTSPLSQTPLLIWLQGGPGCSSMIGNFYELGPYRLTKSLTLQPNPGSWNRIFGLLFLDNPIGTGFSVASTPQEIPTDQNGVAKHLFTAITRFLQLDPVFKHRPIYITGESYAGKYVPAIGYYILEKNAELKDPAKRVNLAGLAIGDGLTDPVTQVVTHAANAYYVGLINEKQKNELEKAQLEVVRLVERGNWSEATDARNNALSLLRSMTGLATLYDYSRKIPYEDDLVEKFLNIAEVKQALGVNVDESFVYEICSDAVGDLLHDDVMKSVKFMVEKLLKESTKVLLYQGQRDLQDGVVQVEAWVKTMEWEGIVEYLNAEREIWKVKGDLAGYVQKWKTLTNVVVLGAGHLLPTDQPLNSQAMIEDWVLEKGLFRSVLYPNVSTNYAHDLV</sequence>
<dbReference type="AlphaFoldDB" id="A0AAV1B2D8"/>
<dbReference type="Proteomes" id="UP001157006">
    <property type="component" value="Chromosome 6"/>
</dbReference>
<evidence type="ECO:0000256" key="1">
    <source>
        <dbReference type="ARBA" id="ARBA00004613"/>
    </source>
</evidence>
<dbReference type="InterPro" id="IPR029058">
    <property type="entry name" value="AB_hydrolase_fold"/>
</dbReference>
<protein>
    <recommendedName>
        <fullName evidence="4">Carboxypeptidase</fullName>
        <ecNumber evidence="4">3.4.16.-</ecNumber>
    </recommendedName>
</protein>
<dbReference type="PROSITE" id="PS00131">
    <property type="entry name" value="CARBOXYPEPT_SER_SER"/>
    <property type="match status" value="1"/>
</dbReference>
<evidence type="ECO:0000313" key="5">
    <source>
        <dbReference type="EMBL" id="CAI8616735.1"/>
    </source>
</evidence>
<feature type="chain" id="PRO_5043111765" description="Carboxypeptidase" evidence="4">
    <location>
        <begin position="23"/>
        <end position="445"/>
    </location>
</feature>
<keyword evidence="4" id="KW-0645">Protease</keyword>
<feature type="signal peptide" evidence="4">
    <location>
        <begin position="1"/>
        <end position="22"/>
    </location>
</feature>
<evidence type="ECO:0000256" key="3">
    <source>
        <dbReference type="ARBA" id="ARBA00022525"/>
    </source>
</evidence>
<accession>A0AAV1B2D8</accession>
<keyword evidence="4" id="KW-0121">Carboxypeptidase</keyword>
<gene>
    <name evidence="5" type="ORF">VFH_VI043120</name>
</gene>
<keyword evidence="6" id="KW-1185">Reference proteome</keyword>
<dbReference type="SUPFAM" id="SSF53474">
    <property type="entry name" value="alpha/beta-Hydrolases"/>
    <property type="match status" value="1"/>
</dbReference>
<evidence type="ECO:0000256" key="4">
    <source>
        <dbReference type="RuleBase" id="RU361156"/>
    </source>
</evidence>
<dbReference type="GO" id="GO:0006508">
    <property type="term" value="P:proteolysis"/>
    <property type="evidence" value="ECO:0007669"/>
    <property type="project" value="UniProtKB-KW"/>
</dbReference>
<comment type="subcellular location">
    <subcellularLocation>
        <location evidence="1">Secreted</location>
    </subcellularLocation>
</comment>
<dbReference type="FunFam" id="3.40.50.1820:FF:000163">
    <property type="entry name" value="Carboxypeptidase"/>
    <property type="match status" value="1"/>
</dbReference>
<comment type="similarity">
    <text evidence="2 4">Belongs to the peptidase S10 family.</text>
</comment>
<keyword evidence="3" id="KW-0964">Secreted</keyword>
<name>A0AAV1B2D8_VICFA</name>
<reference evidence="5 6" key="1">
    <citation type="submission" date="2023-01" db="EMBL/GenBank/DDBJ databases">
        <authorList>
            <person name="Kreplak J."/>
        </authorList>
    </citation>
    <scope>NUCLEOTIDE SEQUENCE [LARGE SCALE GENOMIC DNA]</scope>
</reference>